<dbReference type="InterPro" id="IPR019734">
    <property type="entry name" value="TPR_rpt"/>
</dbReference>
<dbReference type="SUPFAM" id="SSF48452">
    <property type="entry name" value="TPR-like"/>
    <property type="match status" value="1"/>
</dbReference>
<dbReference type="PANTHER" id="PTHR47691">
    <property type="entry name" value="REGULATOR-RELATED"/>
    <property type="match status" value="1"/>
</dbReference>
<dbReference type="InterPro" id="IPR027417">
    <property type="entry name" value="P-loop_NTPase"/>
</dbReference>
<keyword evidence="2" id="KW-1185">Reference proteome</keyword>
<protein>
    <recommendedName>
        <fullName evidence="3">Tetratricopeptide repeat-containing protein</fullName>
    </recommendedName>
</protein>
<dbReference type="PANTHER" id="PTHR47691:SF3">
    <property type="entry name" value="HTH-TYPE TRANSCRIPTIONAL REGULATOR RV0890C-RELATED"/>
    <property type="match status" value="1"/>
</dbReference>
<organism evidence="1 2">
    <name type="scientific">Lentzea cavernae</name>
    <dbReference type="NCBI Taxonomy" id="2020703"/>
    <lineage>
        <taxon>Bacteria</taxon>
        <taxon>Bacillati</taxon>
        <taxon>Actinomycetota</taxon>
        <taxon>Actinomycetes</taxon>
        <taxon>Pseudonocardiales</taxon>
        <taxon>Pseudonocardiaceae</taxon>
        <taxon>Lentzea</taxon>
    </lineage>
</organism>
<evidence type="ECO:0000313" key="2">
    <source>
        <dbReference type="Proteomes" id="UP000605568"/>
    </source>
</evidence>
<dbReference type="Gene3D" id="1.25.40.10">
    <property type="entry name" value="Tetratricopeptide repeat domain"/>
    <property type="match status" value="1"/>
</dbReference>
<dbReference type="Proteomes" id="UP000605568">
    <property type="component" value="Unassembled WGS sequence"/>
</dbReference>
<comment type="caution">
    <text evidence="1">The sequence shown here is derived from an EMBL/GenBank/DDBJ whole genome shotgun (WGS) entry which is preliminary data.</text>
</comment>
<dbReference type="PRINTS" id="PR00364">
    <property type="entry name" value="DISEASERSIST"/>
</dbReference>
<dbReference type="EMBL" id="BNAR01000025">
    <property type="protein sequence ID" value="GHH61401.1"/>
    <property type="molecule type" value="Genomic_DNA"/>
</dbReference>
<gene>
    <name evidence="1" type="ORF">GCM10017774_87340</name>
</gene>
<evidence type="ECO:0008006" key="3">
    <source>
        <dbReference type="Google" id="ProtNLM"/>
    </source>
</evidence>
<dbReference type="Gene3D" id="3.40.50.300">
    <property type="entry name" value="P-loop containing nucleotide triphosphate hydrolases"/>
    <property type="match status" value="1"/>
</dbReference>
<accession>A0ABQ3MV41</accession>
<reference evidence="2" key="1">
    <citation type="journal article" date="2019" name="Int. J. Syst. Evol. Microbiol.">
        <title>The Global Catalogue of Microorganisms (GCM) 10K type strain sequencing project: providing services to taxonomists for standard genome sequencing and annotation.</title>
        <authorList>
            <consortium name="The Broad Institute Genomics Platform"/>
            <consortium name="The Broad Institute Genome Sequencing Center for Infectious Disease"/>
            <person name="Wu L."/>
            <person name="Ma J."/>
        </authorList>
    </citation>
    <scope>NUCLEOTIDE SEQUENCE [LARGE SCALE GENOMIC DNA]</scope>
    <source>
        <strain evidence="2">CGMCC 4.7367</strain>
    </source>
</reference>
<dbReference type="SUPFAM" id="SSF52540">
    <property type="entry name" value="P-loop containing nucleoside triphosphate hydrolases"/>
    <property type="match status" value="1"/>
</dbReference>
<evidence type="ECO:0000313" key="1">
    <source>
        <dbReference type="EMBL" id="GHH61401.1"/>
    </source>
</evidence>
<dbReference type="InterPro" id="IPR011990">
    <property type="entry name" value="TPR-like_helical_dom_sf"/>
</dbReference>
<proteinExistence type="predicted"/>
<dbReference type="RefSeq" id="WP_191305315.1">
    <property type="nucleotide sequence ID" value="NZ_BNAR01000025.1"/>
</dbReference>
<dbReference type="SMART" id="SM00028">
    <property type="entry name" value="TPR"/>
    <property type="match status" value="3"/>
</dbReference>
<sequence>MHNEVSGDVHGTVVQARDVYLQSPAPTALDGLPPVAAEFTGRSADLTAVAEALGGSQPVVVSTGLAGVGKTTLAVKAAHDAADRFPGGVLFVDLQGYSAPVEPLTALGAFLGALGVVRVPESQAERESLYRSRLAKRQPTLVVLDNASSSGQVRPLLPPGDQHRVLVTSRHTLADLQGARRLSLDVLPAGESVAMLENLVGAADPADERITSAPGTAHEIAGLCGGLPLALGIVAALLSDDPGLPLADLAELLREARLTELSYDDDVAVRAAFDLSHERLDPAERRLFRLLSLNPGRQVSSAAAAALAGQPLRDTQKLLTGLRRAHMIESGEPHGWFRFHDLLRLYAAERAEDDVEEAALRRLIDYYAEAAERLERTERSNIVAAVELAHGLGRHEQVLRMAFALGTFRFYGHRNSADGFRTYELALDAALRLGDRDGEAKALRGLGWIHRETGHNPAAYERFRQAAALSGELGDLGGLARALHSLGSLARRQEDFPLAWQHYREALTAYHDAGEPGGEAHIRYNMGILADDEFQPDLAVSHFKACTEMAEVAGRLALVGRAHKRLALIASDSGHQEKTQQHLQAAHAAYLAGGHEKWAKLLWQQFRKARRSRRSRD</sequence>
<name>A0ABQ3MV41_9PSEU</name>